<feature type="transmembrane region" description="Helical" evidence="2">
    <location>
        <begin position="295"/>
        <end position="316"/>
    </location>
</feature>
<feature type="transmembrane region" description="Helical" evidence="2">
    <location>
        <begin position="31"/>
        <end position="48"/>
    </location>
</feature>
<reference evidence="5" key="1">
    <citation type="journal article" date="2014" name="Proc. Natl. Acad. Sci. U.S.A.">
        <title>Extensive sampling of basidiomycete genomes demonstrates inadequacy of the white-rot/brown-rot paradigm for wood decay fungi.</title>
        <authorList>
            <person name="Riley R."/>
            <person name="Salamov A.A."/>
            <person name="Brown D.W."/>
            <person name="Nagy L.G."/>
            <person name="Floudas D."/>
            <person name="Held B.W."/>
            <person name="Levasseur A."/>
            <person name="Lombard V."/>
            <person name="Morin E."/>
            <person name="Otillar R."/>
            <person name="Lindquist E.A."/>
            <person name="Sun H."/>
            <person name="LaButti K.M."/>
            <person name="Schmutz J."/>
            <person name="Jabbour D."/>
            <person name="Luo H."/>
            <person name="Baker S.E."/>
            <person name="Pisabarro A.G."/>
            <person name="Walton J.D."/>
            <person name="Blanchette R.A."/>
            <person name="Henrissat B."/>
            <person name="Martin F."/>
            <person name="Cullen D."/>
            <person name="Hibbett D.S."/>
            <person name="Grigoriev I.V."/>
        </authorList>
    </citation>
    <scope>NUCLEOTIDE SEQUENCE [LARGE SCALE GENOMIC DNA]</scope>
    <source>
        <strain evidence="5">FD-172 SS1</strain>
    </source>
</reference>
<dbReference type="InterPro" id="IPR011701">
    <property type="entry name" value="MFS"/>
</dbReference>
<feature type="transmembrane region" description="Helical" evidence="2">
    <location>
        <begin position="96"/>
        <end position="114"/>
    </location>
</feature>
<dbReference type="GO" id="GO:0022857">
    <property type="term" value="F:transmembrane transporter activity"/>
    <property type="evidence" value="ECO:0007669"/>
    <property type="project" value="InterPro"/>
</dbReference>
<dbReference type="GO" id="GO:0016020">
    <property type="term" value="C:membrane"/>
    <property type="evidence" value="ECO:0007669"/>
    <property type="project" value="UniProtKB-SubCell"/>
</dbReference>
<dbReference type="PANTHER" id="PTHR42910:SF1">
    <property type="entry name" value="MAJOR FACILITATOR SUPERFAMILY (MFS) PROFILE DOMAIN-CONTAINING PROTEIN"/>
    <property type="match status" value="1"/>
</dbReference>
<feature type="transmembrane region" description="Helical" evidence="2">
    <location>
        <begin position="68"/>
        <end position="89"/>
    </location>
</feature>
<name>A0A067MVV8_BOTB1</name>
<feature type="transmembrane region" description="Helical" evidence="2">
    <location>
        <begin position="359"/>
        <end position="379"/>
    </location>
</feature>
<protein>
    <recommendedName>
        <fullName evidence="3">Major facilitator superfamily (MFS) profile domain-containing protein</fullName>
    </recommendedName>
</protein>
<evidence type="ECO:0000256" key="2">
    <source>
        <dbReference type="SAM" id="Phobius"/>
    </source>
</evidence>
<accession>A0A067MVV8</accession>
<dbReference type="Proteomes" id="UP000027195">
    <property type="component" value="Unassembled WGS sequence"/>
</dbReference>
<evidence type="ECO:0000256" key="1">
    <source>
        <dbReference type="ARBA" id="ARBA00004141"/>
    </source>
</evidence>
<feature type="transmembrane region" description="Helical" evidence="2">
    <location>
        <begin position="185"/>
        <end position="204"/>
    </location>
</feature>
<feature type="transmembrane region" description="Helical" evidence="2">
    <location>
        <begin position="385"/>
        <end position="406"/>
    </location>
</feature>
<dbReference type="Pfam" id="PF07690">
    <property type="entry name" value="MFS_1"/>
    <property type="match status" value="1"/>
</dbReference>
<gene>
    <name evidence="4" type="ORF">BOTBODRAFT_31112</name>
</gene>
<dbReference type="HOGENOM" id="CLU_001265_23_3_1"/>
<dbReference type="SUPFAM" id="SSF103473">
    <property type="entry name" value="MFS general substrate transporter"/>
    <property type="match status" value="1"/>
</dbReference>
<keyword evidence="2" id="KW-0472">Membrane</keyword>
<dbReference type="InterPro" id="IPR036259">
    <property type="entry name" value="MFS_trans_sf"/>
</dbReference>
<dbReference type="OrthoDB" id="2105912at2759"/>
<feature type="transmembrane region" description="Helical" evidence="2">
    <location>
        <begin position="153"/>
        <end position="173"/>
    </location>
</feature>
<dbReference type="AlphaFoldDB" id="A0A067MVV8"/>
<comment type="subcellular location">
    <subcellularLocation>
        <location evidence="1">Membrane</location>
        <topology evidence="1">Multi-pass membrane protein</topology>
    </subcellularLocation>
</comment>
<dbReference type="EMBL" id="KL198029">
    <property type="protein sequence ID" value="KDQ16027.1"/>
    <property type="molecule type" value="Genomic_DNA"/>
</dbReference>
<keyword evidence="2" id="KW-1133">Transmembrane helix</keyword>
<keyword evidence="2" id="KW-0812">Transmembrane</keyword>
<dbReference type="PANTHER" id="PTHR42910">
    <property type="entry name" value="TRANSPORTER SCO4007-RELATED"/>
    <property type="match status" value="1"/>
</dbReference>
<dbReference type="PROSITE" id="PS50850">
    <property type="entry name" value="MFS"/>
    <property type="match status" value="1"/>
</dbReference>
<feature type="domain" description="Major facilitator superfamily (MFS) profile" evidence="3">
    <location>
        <begin position="31"/>
        <end position="407"/>
    </location>
</feature>
<keyword evidence="5" id="KW-1185">Reference proteome</keyword>
<evidence type="ECO:0000313" key="4">
    <source>
        <dbReference type="EMBL" id="KDQ16027.1"/>
    </source>
</evidence>
<dbReference type="InParanoid" id="A0A067MVV8"/>
<feature type="transmembrane region" description="Helical" evidence="2">
    <location>
        <begin position="225"/>
        <end position="248"/>
    </location>
</feature>
<feature type="transmembrane region" description="Helical" evidence="2">
    <location>
        <begin position="120"/>
        <end position="141"/>
    </location>
</feature>
<evidence type="ECO:0000313" key="5">
    <source>
        <dbReference type="Proteomes" id="UP000027195"/>
    </source>
</evidence>
<sequence length="407" mass="43834">MSPKPADIAMVPMPPAGRGHPEVRFPIDRSIITLFALSNMFCTMNLYFCQSLLVELSNEFGVDHQGIARIPTLVQAGCAAGLLLLMPLAQTVPRRLLLLVVFLLSILSTIGLAITTSFLMFQLFSFLVGASSFIPQILVPMTAEFSEPQKRPLAILSVFSGVLLGPPLARAFAGAVAYHSNFRNVYWMAAGGQYVIWTLLYFYCPDTSKREHTTGTYSEALRSTVNLAFAEPILIQSCLISVASSATFSSSWAILPFLLDGTPHNRDALAIGAFGLIGLSGVYSALFVGRHIEKLLPAMVTILSTIGIVISQTIQLSFGGDSIVTIAFVTACLDIAWHAQQVSLAASVYGISTEAKARLHTILLISLCLGQAAGTSIGVKIFTLYGWRGAALLNLAWAAWQLLAFLL</sequence>
<evidence type="ECO:0000259" key="3">
    <source>
        <dbReference type="PROSITE" id="PS50850"/>
    </source>
</evidence>
<organism evidence="4 5">
    <name type="scientific">Botryobasidium botryosum (strain FD-172 SS1)</name>
    <dbReference type="NCBI Taxonomy" id="930990"/>
    <lineage>
        <taxon>Eukaryota</taxon>
        <taxon>Fungi</taxon>
        <taxon>Dikarya</taxon>
        <taxon>Basidiomycota</taxon>
        <taxon>Agaricomycotina</taxon>
        <taxon>Agaricomycetes</taxon>
        <taxon>Cantharellales</taxon>
        <taxon>Botryobasidiaceae</taxon>
        <taxon>Botryobasidium</taxon>
    </lineage>
</organism>
<dbReference type="Gene3D" id="1.20.1250.20">
    <property type="entry name" value="MFS general substrate transporter like domains"/>
    <property type="match status" value="1"/>
</dbReference>
<feature type="transmembrane region" description="Helical" evidence="2">
    <location>
        <begin position="268"/>
        <end position="288"/>
    </location>
</feature>
<proteinExistence type="predicted"/>
<dbReference type="InterPro" id="IPR020846">
    <property type="entry name" value="MFS_dom"/>
</dbReference>